<keyword evidence="4" id="KW-1185">Reference proteome</keyword>
<dbReference type="InterPro" id="IPR055768">
    <property type="entry name" value="DUF7344"/>
</dbReference>
<dbReference type="Proteomes" id="UP000011513">
    <property type="component" value="Unassembled WGS sequence"/>
</dbReference>
<evidence type="ECO:0000313" key="3">
    <source>
        <dbReference type="EMBL" id="ELZ31164.1"/>
    </source>
</evidence>
<evidence type="ECO:0000259" key="2">
    <source>
        <dbReference type="Pfam" id="PF24035"/>
    </source>
</evidence>
<proteinExistence type="predicted"/>
<dbReference type="RefSeq" id="WP_008386330.1">
    <property type="nucleotide sequence ID" value="NZ_AOIV01000023.1"/>
</dbReference>
<dbReference type="InParanoid" id="M0DAG8"/>
<comment type="caution">
    <text evidence="3">The sequence shown here is derived from an EMBL/GenBank/DDBJ whole genome shotgun (WGS) entry which is preliminary data.</text>
</comment>
<feature type="region of interest" description="Disordered" evidence="1">
    <location>
        <begin position="109"/>
        <end position="138"/>
    </location>
</feature>
<gene>
    <name evidence="3" type="ORF">C474_10024</name>
</gene>
<name>M0DAG8_HALPD</name>
<dbReference type="eggNOG" id="arCOG03828">
    <property type="taxonomic scope" value="Archaea"/>
</dbReference>
<dbReference type="EMBL" id="AOIV01000023">
    <property type="protein sequence ID" value="ELZ31164.1"/>
    <property type="molecule type" value="Genomic_DNA"/>
</dbReference>
<organism evidence="3 4">
    <name type="scientific">Halogeometricum pallidum JCM 14848</name>
    <dbReference type="NCBI Taxonomy" id="1227487"/>
    <lineage>
        <taxon>Archaea</taxon>
        <taxon>Methanobacteriati</taxon>
        <taxon>Methanobacteriota</taxon>
        <taxon>Stenosarchaea group</taxon>
        <taxon>Halobacteria</taxon>
        <taxon>Halobacteriales</taxon>
        <taxon>Haloferacaceae</taxon>
        <taxon>Halogeometricum</taxon>
    </lineage>
</organism>
<evidence type="ECO:0000256" key="1">
    <source>
        <dbReference type="SAM" id="MobiDB-lite"/>
    </source>
</evidence>
<reference evidence="3 4" key="1">
    <citation type="journal article" date="2014" name="PLoS Genet.">
        <title>Phylogenetically driven sequencing of extremely halophilic archaea reveals strategies for static and dynamic osmo-response.</title>
        <authorList>
            <person name="Becker E.A."/>
            <person name="Seitzer P.M."/>
            <person name="Tritt A."/>
            <person name="Larsen D."/>
            <person name="Krusor M."/>
            <person name="Yao A.I."/>
            <person name="Wu D."/>
            <person name="Madern D."/>
            <person name="Eisen J.A."/>
            <person name="Darling A.E."/>
            <person name="Facciotti M.T."/>
        </authorList>
    </citation>
    <scope>NUCLEOTIDE SEQUENCE [LARGE SCALE GENOMIC DNA]</scope>
    <source>
        <strain evidence="3 4">JCM 14848</strain>
    </source>
</reference>
<evidence type="ECO:0000313" key="4">
    <source>
        <dbReference type="Proteomes" id="UP000011513"/>
    </source>
</evidence>
<feature type="domain" description="DUF7344" evidence="2">
    <location>
        <begin position="10"/>
        <end position="85"/>
    </location>
</feature>
<protein>
    <recommendedName>
        <fullName evidence="2">DUF7344 domain-containing protein</fullName>
    </recommendedName>
</protein>
<dbReference type="Pfam" id="PF24035">
    <property type="entry name" value="DUF7344"/>
    <property type="match status" value="1"/>
</dbReference>
<dbReference type="AlphaFoldDB" id="M0DAG8"/>
<dbReference type="OrthoDB" id="282764at2157"/>
<sequence length="138" mass="14972">MGREDIGVLYEMLSTERRRRALAVLTDAEEPLGREELARRIVARRRTADAGGVEPDGTRKTDIEISLGHIHLPKLESGGVVERTAEGKYDATPLGCDLRRAAQAFETSLDADAREIEGTASPTNRSDAVPASEADDGR</sequence>
<accession>M0DAG8</accession>